<dbReference type="Gene3D" id="3.40.50.1820">
    <property type="entry name" value="alpha/beta hydrolase"/>
    <property type="match status" value="1"/>
</dbReference>
<accession>A0A6S4GRL9</accession>
<reference evidence="2 3" key="1">
    <citation type="journal article" date="2015" name="Proc. Natl. Acad. Sci. U.S.A.">
        <title>Cultivation of a human-associated TM7 phylotype reveals a reduced genome and epibiotic parasitic lifestyle.</title>
        <authorList>
            <person name="He X."/>
            <person name="McLean J.S."/>
            <person name="Edlund A."/>
            <person name="Yooseph S."/>
            <person name="Hall A.P."/>
            <person name="Liu S.Y."/>
            <person name="Dorrestein P.C."/>
            <person name="Esquenazi E."/>
            <person name="Hunter R.C."/>
            <person name="Cheng G."/>
            <person name="Nelson K.E."/>
            <person name="Lux R."/>
            <person name="Shi W."/>
        </authorList>
    </citation>
    <scope>NUCLEOTIDE SEQUENCE [LARGE SCALE GENOMIC DNA]</scope>
    <source>
        <strain evidence="2 3">TM7x</strain>
    </source>
</reference>
<dbReference type="SUPFAM" id="SSF53474">
    <property type="entry name" value="alpha/beta-Hydrolases"/>
    <property type="match status" value="1"/>
</dbReference>
<proteinExistence type="predicted"/>
<dbReference type="Pfam" id="PF12697">
    <property type="entry name" value="Abhydrolase_6"/>
    <property type="match status" value="1"/>
</dbReference>
<organism evidence="2 3">
    <name type="scientific">Candidatus Nanosynbacter lyticus</name>
    <dbReference type="NCBI Taxonomy" id="2093824"/>
    <lineage>
        <taxon>Bacteria</taxon>
        <taxon>Candidatus Saccharimonadota</taxon>
        <taxon>Candidatus Saccharimonadia</taxon>
        <taxon>Candidatus Nanosynbacterales</taxon>
        <taxon>Candidatus Nanosynbacteraceae</taxon>
        <taxon>Candidatus Nanosynbacter</taxon>
    </lineage>
</organism>
<evidence type="ECO:0000259" key="1">
    <source>
        <dbReference type="Pfam" id="PF12697"/>
    </source>
</evidence>
<protein>
    <recommendedName>
        <fullName evidence="1">AB hydrolase-1 domain-containing protein</fullName>
    </recommendedName>
</protein>
<gene>
    <name evidence="2" type="ORF">TM7x_01390</name>
</gene>
<sequence length="268" mass="30358">MNIPLVYSKFLSEISSGFMDVGDIKTAYYFHHNNSDKTILLIHGIGGDFHGMIPLAYFLKDSANILFVDLPSHGNSQLIKNTDVRNIEDWAKGLIVAFRKKNLQIDVVVTHSLGCLAARKVNCSNIWYVNPPIKASVAVKISSAILYHIRWINQYVYLNYYFSVLRGVCLMRDKQKNTINLVKWLTKNTNVTSRQYLEQAGIARDIPIKERSVNSGKDFTGMIVGRFDKITRPVRPSGLRIDKFVELETGHLSVLDSPELIAKLILSE</sequence>
<evidence type="ECO:0000313" key="3">
    <source>
        <dbReference type="Proteomes" id="UP000030902"/>
    </source>
</evidence>
<dbReference type="InterPro" id="IPR000073">
    <property type="entry name" value="AB_hydrolase_1"/>
</dbReference>
<name>A0A6S4GRL9_9BACT</name>
<dbReference type="InterPro" id="IPR029058">
    <property type="entry name" value="AB_hydrolase_fold"/>
</dbReference>
<dbReference type="AlphaFoldDB" id="A0A6S4GRL9"/>
<evidence type="ECO:0000313" key="2">
    <source>
        <dbReference type="EMBL" id="AJA06786.1"/>
    </source>
</evidence>
<keyword evidence="3" id="KW-1185">Reference proteome</keyword>
<dbReference type="EMBL" id="CP007496">
    <property type="protein sequence ID" value="AJA06786.1"/>
    <property type="molecule type" value="Genomic_DNA"/>
</dbReference>
<dbReference type="RefSeq" id="WP_039327180.1">
    <property type="nucleotide sequence ID" value="NZ_CP007496.1"/>
</dbReference>
<dbReference type="KEGG" id="sox:TM7x_01390"/>
<dbReference type="Proteomes" id="UP000030902">
    <property type="component" value="Chromosome"/>
</dbReference>
<feature type="domain" description="AB hydrolase-1" evidence="1">
    <location>
        <begin position="39"/>
        <end position="263"/>
    </location>
</feature>